<organism evidence="1">
    <name type="scientific">Mycobacterium xenopi 4042</name>
    <dbReference type="NCBI Taxonomy" id="1299334"/>
    <lineage>
        <taxon>Bacteria</taxon>
        <taxon>Bacillati</taxon>
        <taxon>Actinomycetota</taxon>
        <taxon>Actinomycetes</taxon>
        <taxon>Mycobacteriales</taxon>
        <taxon>Mycobacteriaceae</taxon>
        <taxon>Mycobacterium</taxon>
    </lineage>
</organism>
<name>X8D9V9_MYCXE</name>
<dbReference type="AlphaFoldDB" id="X8D9V9"/>
<sequence>MIARARKLQSEHRGAAMAFVDQNKTHRMRGHGLVLPLVLE</sequence>
<protein>
    <submittedName>
        <fullName evidence="1">Uncharacterized protein</fullName>
    </submittedName>
</protein>
<dbReference type="EMBL" id="JAOB01000027">
    <property type="protein sequence ID" value="EUA65402.1"/>
    <property type="molecule type" value="Genomic_DNA"/>
</dbReference>
<reference evidence="1" key="1">
    <citation type="submission" date="2014-01" db="EMBL/GenBank/DDBJ databases">
        <authorList>
            <person name="Brown-Elliot B."/>
            <person name="Wallace R."/>
            <person name="Lenaerts A."/>
            <person name="Ordway D."/>
            <person name="DeGroote M.A."/>
            <person name="Parker T."/>
            <person name="Sizemore C."/>
            <person name="Tallon L.J."/>
            <person name="Sadzewicz L.K."/>
            <person name="Sengamalay N."/>
            <person name="Fraser C.M."/>
            <person name="Hine E."/>
            <person name="Shefchek K.A."/>
            <person name="Das S.P."/>
            <person name="Tettelin H."/>
        </authorList>
    </citation>
    <scope>NUCLEOTIDE SEQUENCE [LARGE SCALE GENOMIC DNA]</scope>
    <source>
        <strain evidence="1">4042</strain>
    </source>
</reference>
<proteinExistence type="predicted"/>
<comment type="caution">
    <text evidence="1">The sequence shown here is derived from an EMBL/GenBank/DDBJ whole genome shotgun (WGS) entry which is preliminary data.</text>
</comment>
<gene>
    <name evidence="1" type="ORF">I553_10699</name>
</gene>
<accession>X8D9V9</accession>
<evidence type="ECO:0000313" key="1">
    <source>
        <dbReference type="EMBL" id="EUA65402.1"/>
    </source>
</evidence>
<dbReference type="PATRIC" id="fig|1299334.3.peg.2388"/>